<keyword evidence="8" id="KW-0479">Metal-binding</keyword>
<dbReference type="InterPro" id="IPR005474">
    <property type="entry name" value="Transketolase_N"/>
</dbReference>
<evidence type="ECO:0000256" key="6">
    <source>
        <dbReference type="ARBA" id="ARBA00051231"/>
    </source>
</evidence>
<feature type="domain" description="Transketolase-like pyrimidine-binding" evidence="10">
    <location>
        <begin position="451"/>
        <end position="655"/>
    </location>
</feature>
<sequence>MQHSPDNPQAAGTQHIPVDEQAEDRQQFETSTQLDPPSVNSRPLSASASATGASVLDEIAQRVLWLSTAMIDAANRGRENTDGVKVGGHQSSSASMVGIMTALWFRELTAADRVSVKPHASPVLHAINYLLGDLDERYLTSLRAKGGLQPYPSRSKDPDTVDFSTGSVGIGATAPIWAALSHRYLRDRFPDTPEAGRFISLLGDAEMDEGAVWEAIIDPEVRGLGNVVWIVDLNRQSLDRVIPDVQIQRLQGMFAAADWQVLTCKWGTRIQKLFTASGGEVFARRMEQMPNEEYQRLLRSHPDELHERMLTGLAADEAAVLRDLLDSLSPRALAEVIRDLAGHDIPALIDTFRQIDDTRPTVIFAYTIKGRGLATEGHPNNHAAQLTESQMRELAELSGTSLEDPWVRFAPDSAAAEVCRSTAQRLTRPPAPVHEVGQVPAELGYAHKAVTSTQATLGRVLSDLKRAEPELAERVVTLSPDVATSTNLGGWINKTGVWSIAGRQDWFADDRERVLRWQEASSGQHIELGIAEVNLVSLAGELGSTFSRWGQPLIPVATIYDPFINRALEPWTFGLYAGGQSIMIGTPSGVTLAPEGGAHQSFNTPSVTLEIPGLTSWEPAFAQDFEWTLLEAMRHIGRPDGHSAYFRLSTRPVDQGLARVPDDEIERERRRQQVISGGYRLSAHPAAEDDITLVGAGAIMTEVCEAAEYLRERGFKAGVVCITSPSLVFRSLQARGRLGGAQTGMGATSIVDVLLPAEHPAPLVTVMDGHPHTLSFLAGVRGDRARNLGVTEFGQASSVSEAYAIHGIDTASIASAALDLLGR</sequence>
<comment type="cofactor">
    <cofactor evidence="2 7">
        <name>thiamine diphosphate</name>
        <dbReference type="ChEBI" id="CHEBI:58937"/>
    </cofactor>
</comment>
<dbReference type="InterPro" id="IPR041621">
    <property type="entry name" value="PDH_E1_M"/>
</dbReference>
<evidence type="ECO:0000256" key="8">
    <source>
        <dbReference type="PIRSR" id="PIRSR000156-1"/>
    </source>
</evidence>
<evidence type="ECO:0000259" key="10">
    <source>
        <dbReference type="SMART" id="SM00861"/>
    </source>
</evidence>
<dbReference type="RefSeq" id="WP_165884128.1">
    <property type="nucleotide sequence ID" value="NZ_CP035810.1"/>
</dbReference>
<dbReference type="Pfam" id="PF22613">
    <property type="entry name" value="Transketolase_C_1"/>
    <property type="match status" value="1"/>
</dbReference>
<comment type="cofactor">
    <cofactor evidence="1 8">
        <name>Mg(2+)</name>
        <dbReference type="ChEBI" id="CHEBI:18420"/>
    </cofactor>
</comment>
<dbReference type="Gene3D" id="3.40.50.970">
    <property type="match status" value="2"/>
</dbReference>
<dbReference type="Proteomes" id="UP000501518">
    <property type="component" value="Chromosome"/>
</dbReference>
<comment type="catalytic activity">
    <reaction evidence="6 7">
        <text>N(6)-[(R)-lipoyl]-L-lysyl-[protein] + pyruvate + H(+) = N(6)-[(R)-S(8)-acetyldihydrolipoyl]-L-lysyl-[protein] + CO2</text>
        <dbReference type="Rhea" id="RHEA:19189"/>
        <dbReference type="Rhea" id="RHEA-COMP:10474"/>
        <dbReference type="Rhea" id="RHEA-COMP:10478"/>
        <dbReference type="ChEBI" id="CHEBI:15361"/>
        <dbReference type="ChEBI" id="CHEBI:15378"/>
        <dbReference type="ChEBI" id="CHEBI:16526"/>
        <dbReference type="ChEBI" id="CHEBI:83099"/>
        <dbReference type="ChEBI" id="CHEBI:83111"/>
        <dbReference type="EC" id="1.2.4.1"/>
    </reaction>
</comment>
<evidence type="ECO:0000313" key="12">
    <source>
        <dbReference type="Proteomes" id="UP000501518"/>
    </source>
</evidence>
<feature type="binding site" evidence="8">
    <location>
        <position position="236"/>
    </location>
    <ligand>
        <name>Mg(2+)</name>
        <dbReference type="ChEBI" id="CHEBI:18420"/>
    </ligand>
</feature>
<evidence type="ECO:0000256" key="9">
    <source>
        <dbReference type="SAM" id="MobiDB-lite"/>
    </source>
</evidence>
<reference evidence="11 12" key="1">
    <citation type="submission" date="2019-02" db="EMBL/GenBank/DDBJ databases">
        <title>Complete Genome Sequence and Methylome Analysis of Brevibacterium luteolum NEB1784.</title>
        <authorList>
            <person name="Fomenkov A."/>
            <person name="Roberts R.J."/>
        </authorList>
    </citation>
    <scope>NUCLEOTIDE SEQUENCE [LARGE SCALE GENOMIC DNA]</scope>
    <source>
        <strain evidence="11 12">NEB1784</strain>
    </source>
</reference>
<dbReference type="AlphaFoldDB" id="A0A6G8KY76"/>
<proteinExistence type="inferred from homology"/>
<feature type="binding site" evidence="8">
    <location>
        <position position="204"/>
    </location>
    <ligand>
        <name>Mg(2+)</name>
        <dbReference type="ChEBI" id="CHEBI:18420"/>
    </ligand>
</feature>
<dbReference type="InterPro" id="IPR051157">
    <property type="entry name" value="PDH/Transketolase"/>
</dbReference>
<dbReference type="SUPFAM" id="SSF52922">
    <property type="entry name" value="TK C-terminal domain-like"/>
    <property type="match status" value="1"/>
</dbReference>
<dbReference type="Pfam" id="PF00456">
    <property type="entry name" value="Transketolase_N"/>
    <property type="match status" value="1"/>
</dbReference>
<keyword evidence="7 11" id="KW-0670">Pyruvate</keyword>
<dbReference type="GO" id="GO:0004739">
    <property type="term" value="F:pyruvate dehydrogenase (acetyl-transferring) activity"/>
    <property type="evidence" value="ECO:0007669"/>
    <property type="project" value="UniProtKB-EC"/>
</dbReference>
<dbReference type="InterPro" id="IPR005475">
    <property type="entry name" value="Transketolase-like_Pyr-bd"/>
</dbReference>
<dbReference type="SMART" id="SM00861">
    <property type="entry name" value="Transket_pyr"/>
    <property type="match status" value="1"/>
</dbReference>
<gene>
    <name evidence="11" type="ORF">EW640_10980</name>
</gene>
<evidence type="ECO:0000256" key="1">
    <source>
        <dbReference type="ARBA" id="ARBA00001946"/>
    </source>
</evidence>
<feature type="compositionally biased region" description="Polar residues" evidence="9">
    <location>
        <begin position="28"/>
        <end position="46"/>
    </location>
</feature>
<dbReference type="PIRSF" id="PIRSF000156">
    <property type="entry name" value="Pyruvate_dh_E1"/>
    <property type="match status" value="1"/>
</dbReference>
<protein>
    <recommendedName>
        <fullName evidence="4 7">Pyruvate dehydrogenase E1 component</fullName>
        <ecNumber evidence="7">1.2.4.1</ecNumber>
    </recommendedName>
</protein>
<name>A0A6G8KY76_9MICO</name>
<feature type="compositionally biased region" description="Polar residues" evidence="9">
    <location>
        <begin position="1"/>
        <end position="12"/>
    </location>
</feature>
<comment type="function">
    <text evidence="7">Component of the pyruvate dehydrogenase (PDH) complex, that catalyzes the overall conversion of pyruvate to acetyl-CoA and CO(2).</text>
</comment>
<dbReference type="InterPro" id="IPR055152">
    <property type="entry name" value="Transketolase-like_C_2"/>
</dbReference>
<dbReference type="InterPro" id="IPR004660">
    <property type="entry name" value="PDH_E1"/>
</dbReference>
<evidence type="ECO:0000256" key="4">
    <source>
        <dbReference type="ARBA" id="ARBA00017172"/>
    </source>
</evidence>
<dbReference type="EC" id="1.2.4.1" evidence="7"/>
<dbReference type="GO" id="GO:0000287">
    <property type="term" value="F:magnesium ion binding"/>
    <property type="evidence" value="ECO:0007669"/>
    <property type="project" value="UniProtKB-ARBA"/>
</dbReference>
<dbReference type="InterPro" id="IPR029061">
    <property type="entry name" value="THDP-binding"/>
</dbReference>
<evidence type="ECO:0000256" key="2">
    <source>
        <dbReference type="ARBA" id="ARBA00001964"/>
    </source>
</evidence>
<accession>A0A6G8KY76</accession>
<keyword evidence="8" id="KW-0460">Magnesium</keyword>
<dbReference type="Pfam" id="PF17831">
    <property type="entry name" value="PDH_E1_M"/>
    <property type="match status" value="1"/>
</dbReference>
<evidence type="ECO:0000256" key="3">
    <source>
        <dbReference type="ARBA" id="ARBA00007131"/>
    </source>
</evidence>
<dbReference type="SUPFAM" id="SSF52518">
    <property type="entry name" value="Thiamin diphosphate-binding fold (THDP-binding)"/>
    <property type="match status" value="2"/>
</dbReference>
<dbReference type="Gene3D" id="3.40.50.920">
    <property type="match status" value="1"/>
</dbReference>
<feature type="binding site" evidence="8">
    <location>
        <position position="234"/>
    </location>
    <ligand>
        <name>Mg(2+)</name>
        <dbReference type="ChEBI" id="CHEBI:18420"/>
    </ligand>
</feature>
<keyword evidence="5 7" id="KW-0786">Thiamine pyrophosphate</keyword>
<dbReference type="EMBL" id="CP035810">
    <property type="protein sequence ID" value="QIN29739.1"/>
    <property type="molecule type" value="Genomic_DNA"/>
</dbReference>
<evidence type="ECO:0000313" key="11">
    <source>
        <dbReference type="EMBL" id="QIN29739.1"/>
    </source>
</evidence>
<keyword evidence="7" id="KW-0560">Oxidoreductase</keyword>
<evidence type="ECO:0000256" key="7">
    <source>
        <dbReference type="PIRNR" id="PIRNR000156"/>
    </source>
</evidence>
<organism evidence="11 12">
    <name type="scientific">Brevibacterium luteolum</name>
    <dbReference type="NCBI Taxonomy" id="199591"/>
    <lineage>
        <taxon>Bacteria</taxon>
        <taxon>Bacillati</taxon>
        <taxon>Actinomycetota</taxon>
        <taxon>Actinomycetes</taxon>
        <taxon>Micrococcales</taxon>
        <taxon>Brevibacteriaceae</taxon>
        <taxon>Brevibacterium</taxon>
    </lineage>
</organism>
<dbReference type="PANTHER" id="PTHR43825">
    <property type="entry name" value="PYRUVATE DEHYDROGENASE E1 COMPONENT"/>
    <property type="match status" value="1"/>
</dbReference>
<dbReference type="KEGG" id="blut:EW640_10980"/>
<dbReference type="PANTHER" id="PTHR43825:SF4">
    <property type="entry name" value="PYRUVATE DEHYDROGENASE E1 COMPONENT"/>
    <property type="match status" value="1"/>
</dbReference>
<evidence type="ECO:0000256" key="5">
    <source>
        <dbReference type="ARBA" id="ARBA00023052"/>
    </source>
</evidence>
<feature type="region of interest" description="Disordered" evidence="9">
    <location>
        <begin position="1"/>
        <end position="46"/>
    </location>
</feature>
<comment type="similarity">
    <text evidence="3">Belongs to the transketolase family.</text>
</comment>
<dbReference type="InterPro" id="IPR009014">
    <property type="entry name" value="Transketo_C/PFOR_II"/>
</dbReference>